<sequence>IEKLKSLCGFDHPKMNPPANSSAVNVNQSPINYEANVTYIENLWNERFCGKDKHKYEIDHRNPIRAEYHKLFSCLSRCQKILKRIAKEKRKVNEVILCKEVSIPYMKDLIENLSNKISPIDPFPFMWNHEAHLDVIRNLNLKWDELEVHDFLDGFPADEESDNEIPFEDKYGIVKTKFLDVSMRSVVILFNEFRAINGRNGRLKNELHALEREEKQLHRMLQEECADLLMPFSSLKMTVEIPTTLFALAPGSSSSRASAKSS</sequence>
<feature type="non-terminal residue" evidence="2">
    <location>
        <position position="1"/>
    </location>
</feature>
<feature type="coiled-coil region" evidence="1">
    <location>
        <begin position="193"/>
        <end position="223"/>
    </location>
</feature>
<dbReference type="EMBL" id="BTRK01000003">
    <property type="protein sequence ID" value="GMR41642.1"/>
    <property type="molecule type" value="Genomic_DNA"/>
</dbReference>
<evidence type="ECO:0000256" key="1">
    <source>
        <dbReference type="SAM" id="Coils"/>
    </source>
</evidence>
<gene>
    <name evidence="2" type="ORF">PMAYCL1PPCAC_11837</name>
</gene>
<reference evidence="3" key="1">
    <citation type="submission" date="2022-10" db="EMBL/GenBank/DDBJ databases">
        <title>Genome assembly of Pristionchus species.</title>
        <authorList>
            <person name="Yoshida K."/>
            <person name="Sommer R.J."/>
        </authorList>
    </citation>
    <scope>NUCLEOTIDE SEQUENCE [LARGE SCALE GENOMIC DNA]</scope>
    <source>
        <strain evidence="3">RS5460</strain>
    </source>
</reference>
<accession>A0AAN5CFB0</accession>
<name>A0AAN5CFB0_9BILA</name>
<protein>
    <submittedName>
        <fullName evidence="2">Uncharacterized protein</fullName>
    </submittedName>
</protein>
<comment type="caution">
    <text evidence="2">The sequence shown here is derived from an EMBL/GenBank/DDBJ whole genome shotgun (WGS) entry which is preliminary data.</text>
</comment>
<dbReference type="Proteomes" id="UP001328107">
    <property type="component" value="Unassembled WGS sequence"/>
</dbReference>
<organism evidence="2 3">
    <name type="scientific">Pristionchus mayeri</name>
    <dbReference type="NCBI Taxonomy" id="1317129"/>
    <lineage>
        <taxon>Eukaryota</taxon>
        <taxon>Metazoa</taxon>
        <taxon>Ecdysozoa</taxon>
        <taxon>Nematoda</taxon>
        <taxon>Chromadorea</taxon>
        <taxon>Rhabditida</taxon>
        <taxon>Rhabditina</taxon>
        <taxon>Diplogasteromorpha</taxon>
        <taxon>Diplogasteroidea</taxon>
        <taxon>Neodiplogasteridae</taxon>
        <taxon>Pristionchus</taxon>
    </lineage>
</organism>
<proteinExistence type="predicted"/>
<dbReference type="AlphaFoldDB" id="A0AAN5CFB0"/>
<evidence type="ECO:0000313" key="2">
    <source>
        <dbReference type="EMBL" id="GMR41642.1"/>
    </source>
</evidence>
<keyword evidence="3" id="KW-1185">Reference proteome</keyword>
<keyword evidence="1" id="KW-0175">Coiled coil</keyword>
<evidence type="ECO:0000313" key="3">
    <source>
        <dbReference type="Proteomes" id="UP001328107"/>
    </source>
</evidence>